<evidence type="ECO:0000259" key="1">
    <source>
        <dbReference type="Pfam" id="PF02036"/>
    </source>
</evidence>
<dbReference type="InterPro" id="IPR036527">
    <property type="entry name" value="SCP2_sterol-bd_dom_sf"/>
</dbReference>
<evidence type="ECO:0000313" key="2">
    <source>
        <dbReference type="EMBL" id="KNC21254.1"/>
    </source>
</evidence>
<proteinExistence type="predicted"/>
<accession>A0A0L0BPV8</accession>
<comment type="caution">
    <text evidence="2">The sequence shown here is derived from an EMBL/GenBank/DDBJ whole genome shotgun (WGS) entry which is preliminary data.</text>
</comment>
<dbReference type="AlphaFoldDB" id="A0A0L0BPV8"/>
<dbReference type="SUPFAM" id="SSF55718">
    <property type="entry name" value="SCP-like"/>
    <property type="match status" value="1"/>
</dbReference>
<sequence>MSLSSDAVFQKIADGIKGNEAKAKAVNGIFLYKITKDGKVAKEWTLDLKSCKIYEGPAQGVKVDTTLTVSDEDMVDIALGKLNPQAAFMKGKLKIAGNIMLTQKLAPLLKQADAKL</sequence>
<dbReference type="EMBL" id="JRES01001642">
    <property type="protein sequence ID" value="KNC21254.1"/>
    <property type="molecule type" value="Genomic_DNA"/>
</dbReference>
<dbReference type="STRING" id="7375.A0A0L0BPV8"/>
<dbReference type="PANTHER" id="PTHR10094:SF25">
    <property type="entry name" value="SCP2 STEROL-BINDING DOMAIN-CONTAINING PROTEIN 1"/>
    <property type="match status" value="1"/>
</dbReference>
<dbReference type="PANTHER" id="PTHR10094">
    <property type="entry name" value="STEROL CARRIER PROTEIN 2 SCP-2 FAMILY PROTEIN"/>
    <property type="match status" value="1"/>
</dbReference>
<dbReference type="Proteomes" id="UP000037069">
    <property type="component" value="Unassembled WGS sequence"/>
</dbReference>
<reference evidence="2 3" key="1">
    <citation type="journal article" date="2015" name="Nat. Commun.">
        <title>Lucilia cuprina genome unlocks parasitic fly biology to underpin future interventions.</title>
        <authorList>
            <person name="Anstead C.A."/>
            <person name="Korhonen P.K."/>
            <person name="Young N.D."/>
            <person name="Hall R.S."/>
            <person name="Jex A.R."/>
            <person name="Murali S.C."/>
            <person name="Hughes D.S."/>
            <person name="Lee S.F."/>
            <person name="Perry T."/>
            <person name="Stroehlein A.J."/>
            <person name="Ansell B.R."/>
            <person name="Breugelmans B."/>
            <person name="Hofmann A."/>
            <person name="Qu J."/>
            <person name="Dugan S."/>
            <person name="Lee S.L."/>
            <person name="Chao H."/>
            <person name="Dinh H."/>
            <person name="Han Y."/>
            <person name="Doddapaneni H.V."/>
            <person name="Worley K.C."/>
            <person name="Muzny D.M."/>
            <person name="Ioannidis P."/>
            <person name="Waterhouse R.M."/>
            <person name="Zdobnov E.M."/>
            <person name="James P.J."/>
            <person name="Bagnall N.H."/>
            <person name="Kotze A.C."/>
            <person name="Gibbs R.A."/>
            <person name="Richards S."/>
            <person name="Batterham P."/>
            <person name="Gasser R.B."/>
        </authorList>
    </citation>
    <scope>NUCLEOTIDE SEQUENCE [LARGE SCALE GENOMIC DNA]</scope>
    <source>
        <strain evidence="2 3">LS</strain>
        <tissue evidence="2">Full body</tissue>
    </source>
</reference>
<dbReference type="OMA" id="WDIMNGG"/>
<dbReference type="OrthoDB" id="3592703at2759"/>
<evidence type="ECO:0000313" key="3">
    <source>
        <dbReference type="Proteomes" id="UP000037069"/>
    </source>
</evidence>
<dbReference type="Pfam" id="PF02036">
    <property type="entry name" value="SCP2"/>
    <property type="match status" value="1"/>
</dbReference>
<dbReference type="InterPro" id="IPR003033">
    <property type="entry name" value="SCP2_sterol-bd_dom"/>
</dbReference>
<protein>
    <recommendedName>
        <fullName evidence="1">SCP2 domain-containing protein</fullName>
    </recommendedName>
</protein>
<organism evidence="2 3">
    <name type="scientific">Lucilia cuprina</name>
    <name type="common">Green bottle fly</name>
    <name type="synonym">Australian sheep blowfly</name>
    <dbReference type="NCBI Taxonomy" id="7375"/>
    <lineage>
        <taxon>Eukaryota</taxon>
        <taxon>Metazoa</taxon>
        <taxon>Ecdysozoa</taxon>
        <taxon>Arthropoda</taxon>
        <taxon>Hexapoda</taxon>
        <taxon>Insecta</taxon>
        <taxon>Pterygota</taxon>
        <taxon>Neoptera</taxon>
        <taxon>Endopterygota</taxon>
        <taxon>Diptera</taxon>
        <taxon>Brachycera</taxon>
        <taxon>Muscomorpha</taxon>
        <taxon>Oestroidea</taxon>
        <taxon>Calliphoridae</taxon>
        <taxon>Luciliinae</taxon>
        <taxon>Lucilia</taxon>
    </lineage>
</organism>
<name>A0A0L0BPV8_LUCCU</name>
<dbReference type="FunFam" id="3.30.1050.10:FF:000001">
    <property type="entry name" value="Putative Non-specific lipid-transfer protein"/>
    <property type="match status" value="1"/>
</dbReference>
<gene>
    <name evidence="2" type="ORF">FF38_13904</name>
</gene>
<dbReference type="Gene3D" id="3.30.1050.10">
    <property type="entry name" value="SCP2 sterol-binding domain"/>
    <property type="match status" value="1"/>
</dbReference>
<keyword evidence="3" id="KW-1185">Reference proteome</keyword>
<dbReference type="GO" id="GO:0005829">
    <property type="term" value="C:cytosol"/>
    <property type="evidence" value="ECO:0007669"/>
    <property type="project" value="TreeGrafter"/>
</dbReference>
<feature type="domain" description="SCP2" evidence="1">
    <location>
        <begin position="11"/>
        <end position="110"/>
    </location>
</feature>